<gene>
    <name evidence="2" type="ORF">HELGO_WM18916</name>
</gene>
<dbReference type="AlphaFoldDB" id="A0A6S6TN51"/>
<dbReference type="EMBL" id="CACVAY010000094">
    <property type="protein sequence ID" value="CAA6819527.1"/>
    <property type="molecule type" value="Genomic_DNA"/>
</dbReference>
<dbReference type="PANTHER" id="PTHR30383:SF24">
    <property type="entry name" value="THIOESTERASE 1_PROTEASE 1_LYSOPHOSPHOLIPASE L1"/>
    <property type="match status" value="1"/>
</dbReference>
<keyword evidence="2" id="KW-0378">Hydrolase</keyword>
<dbReference type="InterPro" id="IPR051532">
    <property type="entry name" value="Ester_Hydrolysis_Enzymes"/>
</dbReference>
<dbReference type="EC" id="3.1.1.2" evidence="2"/>
<protein>
    <submittedName>
        <fullName evidence="2">Arylesterase (EC)</fullName>
        <ecNumber evidence="2">3.1.1.2</ecNumber>
    </submittedName>
</protein>
<proteinExistence type="predicted"/>
<dbReference type="Pfam" id="PF13472">
    <property type="entry name" value="Lipase_GDSL_2"/>
    <property type="match status" value="1"/>
</dbReference>
<sequence length="220" mass="24471">MNIKEILRQIPKRVTWSIKHILLLSALMLSTVTSISAENPKTILVWGDSLSAAYGIRPEQGWVKLLADELSSQARIINASISGETTQGGVSRLPSALHQHKPDYVILELGGNDALRGYPITEIRKNLNTMLENIKTSGAQPILFGMKIPPNYGFKYTQEFEKIFSDLAKQHKVIFLPFFLEGVANKFEYMQLDGIHPTAEAQTLLLDNVRPTITKALGGQ</sequence>
<dbReference type="PANTHER" id="PTHR30383">
    <property type="entry name" value="THIOESTERASE 1/PROTEASE 1/LYSOPHOSPHOLIPASE L1"/>
    <property type="match status" value="1"/>
</dbReference>
<feature type="domain" description="SGNH hydrolase-type esterase" evidence="1">
    <location>
        <begin position="47"/>
        <end position="202"/>
    </location>
</feature>
<dbReference type="CDD" id="cd01822">
    <property type="entry name" value="Lysophospholipase_L1_like"/>
    <property type="match status" value="1"/>
</dbReference>
<name>A0A6S6TN51_9GAMM</name>
<evidence type="ECO:0000313" key="2">
    <source>
        <dbReference type="EMBL" id="CAA6819527.1"/>
    </source>
</evidence>
<dbReference type="GO" id="GO:0004622">
    <property type="term" value="F:phosphatidylcholine lysophospholipase activity"/>
    <property type="evidence" value="ECO:0007669"/>
    <property type="project" value="TreeGrafter"/>
</dbReference>
<accession>A0A6S6TN51</accession>
<dbReference type="InterPro" id="IPR013830">
    <property type="entry name" value="SGNH_hydro"/>
</dbReference>
<evidence type="ECO:0000259" key="1">
    <source>
        <dbReference type="Pfam" id="PF13472"/>
    </source>
</evidence>
<reference evidence="2" key="1">
    <citation type="submission" date="2020-01" db="EMBL/GenBank/DDBJ databases">
        <authorList>
            <person name="Meier V. D."/>
            <person name="Meier V D."/>
        </authorList>
    </citation>
    <scope>NUCLEOTIDE SEQUENCE</scope>
    <source>
        <strain evidence="2">HLG_WM_MAG_07</strain>
    </source>
</reference>
<dbReference type="GO" id="GO:0004064">
    <property type="term" value="F:arylesterase activity"/>
    <property type="evidence" value="ECO:0007669"/>
    <property type="project" value="UniProtKB-EC"/>
</dbReference>
<dbReference type="InterPro" id="IPR036514">
    <property type="entry name" value="SGNH_hydro_sf"/>
</dbReference>
<organism evidence="2">
    <name type="scientific">uncultured Thiotrichaceae bacterium</name>
    <dbReference type="NCBI Taxonomy" id="298394"/>
    <lineage>
        <taxon>Bacteria</taxon>
        <taxon>Pseudomonadati</taxon>
        <taxon>Pseudomonadota</taxon>
        <taxon>Gammaproteobacteria</taxon>
        <taxon>Thiotrichales</taxon>
        <taxon>Thiotrichaceae</taxon>
        <taxon>environmental samples</taxon>
    </lineage>
</organism>
<dbReference type="Gene3D" id="3.40.50.1110">
    <property type="entry name" value="SGNH hydrolase"/>
    <property type="match status" value="1"/>
</dbReference>
<dbReference type="SUPFAM" id="SSF52266">
    <property type="entry name" value="SGNH hydrolase"/>
    <property type="match status" value="1"/>
</dbReference>